<name>A0A699I978_TANCI</name>
<dbReference type="EMBL" id="BKCJ010253108">
    <property type="protein sequence ID" value="GEZ21390.1"/>
    <property type="molecule type" value="Genomic_DNA"/>
</dbReference>
<feature type="region of interest" description="Disordered" evidence="2">
    <location>
        <begin position="1"/>
        <end position="26"/>
    </location>
</feature>
<feature type="coiled-coil region" evidence="1">
    <location>
        <begin position="184"/>
        <end position="218"/>
    </location>
</feature>
<keyword evidence="1" id="KW-0175">Coiled coil</keyword>
<gene>
    <name evidence="3" type="ORF">Tci_493363</name>
</gene>
<comment type="caution">
    <text evidence="3">The sequence shown here is derived from an EMBL/GenBank/DDBJ whole genome shotgun (WGS) entry which is preliminary data.</text>
</comment>
<reference evidence="3" key="1">
    <citation type="journal article" date="2019" name="Sci. Rep.">
        <title>Draft genome of Tanacetum cinerariifolium, the natural source of mosquito coil.</title>
        <authorList>
            <person name="Yamashiro T."/>
            <person name="Shiraishi A."/>
            <person name="Satake H."/>
            <person name="Nakayama K."/>
        </authorList>
    </citation>
    <scope>NUCLEOTIDE SEQUENCE</scope>
</reference>
<protein>
    <submittedName>
        <fullName evidence="3">Uncharacterized protein</fullName>
    </submittedName>
</protein>
<proteinExistence type="predicted"/>
<sequence length="332" mass="37774">MEKFETPPDSPPVIVIDPDDQPMWSSTRNGNVKVIEEDETEPIPTMSNRSLIQSNSPTVSPFLKDSTMHIPYTNANTFANDVLANHVGDKELNSIDGIGIGVLRKKEIKKDKVGLLKEHNKEWEMNEKEEHLGFDDEYDFLTNMIPYKKLSLISDVENISTEASAATSYQIAMIAILNNLTSQVVEHAKTNQEITLENETLKNELVRCKQEIGRLDTQKIKLDLENQVVSMHKMKDKPGHVRPESGFYAKLNAIKFVPQMELSREQAYWLNSQDYTPSKPVTPFVRKGPLPSQVLASLHLVKVVFLQFKIIIIERTTKKPLYVSVACFDYDK</sequence>
<accession>A0A699I978</accession>
<evidence type="ECO:0000256" key="1">
    <source>
        <dbReference type="SAM" id="Coils"/>
    </source>
</evidence>
<evidence type="ECO:0000256" key="2">
    <source>
        <dbReference type="SAM" id="MobiDB-lite"/>
    </source>
</evidence>
<evidence type="ECO:0000313" key="3">
    <source>
        <dbReference type="EMBL" id="GEZ21390.1"/>
    </source>
</evidence>
<dbReference type="AlphaFoldDB" id="A0A699I978"/>
<organism evidence="3">
    <name type="scientific">Tanacetum cinerariifolium</name>
    <name type="common">Dalmatian daisy</name>
    <name type="synonym">Chrysanthemum cinerariifolium</name>
    <dbReference type="NCBI Taxonomy" id="118510"/>
    <lineage>
        <taxon>Eukaryota</taxon>
        <taxon>Viridiplantae</taxon>
        <taxon>Streptophyta</taxon>
        <taxon>Embryophyta</taxon>
        <taxon>Tracheophyta</taxon>
        <taxon>Spermatophyta</taxon>
        <taxon>Magnoliopsida</taxon>
        <taxon>eudicotyledons</taxon>
        <taxon>Gunneridae</taxon>
        <taxon>Pentapetalae</taxon>
        <taxon>asterids</taxon>
        <taxon>campanulids</taxon>
        <taxon>Asterales</taxon>
        <taxon>Asteraceae</taxon>
        <taxon>Asteroideae</taxon>
        <taxon>Anthemideae</taxon>
        <taxon>Anthemidinae</taxon>
        <taxon>Tanacetum</taxon>
    </lineage>
</organism>